<keyword evidence="6 10" id="KW-1133">Transmembrane helix</keyword>
<dbReference type="GO" id="GO:0016746">
    <property type="term" value="F:acyltransferase activity"/>
    <property type="evidence" value="ECO:0007669"/>
    <property type="project" value="UniProtKB-KW"/>
</dbReference>
<feature type="transmembrane region" description="Helical" evidence="10">
    <location>
        <begin position="6"/>
        <end position="25"/>
    </location>
</feature>
<dbReference type="InterPro" id="IPR028362">
    <property type="entry name" value="AlgI"/>
</dbReference>
<accession>A0A9E6XYF9</accession>
<dbReference type="GO" id="GO:0042121">
    <property type="term" value="P:alginic acid biosynthetic process"/>
    <property type="evidence" value="ECO:0007669"/>
    <property type="project" value="InterPro"/>
</dbReference>
<comment type="subcellular location">
    <subcellularLocation>
        <location evidence="1">Cell membrane</location>
        <topology evidence="1">Multi-pass membrane protein</topology>
    </subcellularLocation>
</comment>
<sequence length="470" mass="51473">MSPRSVVFPTVQFAIFFVVVLALSWALMPKPGLWKPFILAASAVFYGAASWRWVALLAALVLANQLAAVLIARSGRPKVRSSIVAAAVAVDLGLLGLFKYYDFFAEDFNRVLGTVGLDLPLPLLSLALPVGISFFVFQAISYVVDVKRGLLPPARTVDLAIYLSFFPHLVAGPIVRAREFLPQLAAPRDPRNVAVGAGVVLIAVGLVKKVVLADFLAREIVDPVFAVPQLYHTPDVLLAAYAYAAQIYCDFSGYTDIAIGLALLMGFIFPQNFDSPYRSASFREFWRRWHITLSRYLRDFLYIPLGGNRGGRWSTARNLMITMVLGGLWHGAAWTFVLWGALHGTALVTEHLIGADRVDRVPAWLRWIVVFNLVVFGWILFRSPDLEIVGSFLRALVSPGAATLVTPAIVGAVVLVIGMQLLPPRPLQALRLRVEGWRPTALGVGLAAVILLVAATVPTQGVPPFIYFQF</sequence>
<feature type="transmembrane region" description="Helical" evidence="10">
    <location>
        <begin position="319"/>
        <end position="341"/>
    </location>
</feature>
<feature type="transmembrane region" description="Helical" evidence="10">
    <location>
        <begin position="121"/>
        <end position="144"/>
    </location>
</feature>
<dbReference type="PIRSF" id="PIRSF500217">
    <property type="entry name" value="AlgI"/>
    <property type="match status" value="1"/>
</dbReference>
<feature type="transmembrane region" description="Helical" evidence="10">
    <location>
        <begin position="54"/>
        <end position="71"/>
    </location>
</feature>
<dbReference type="KEGG" id="sbae:DSM104329_03298"/>
<evidence type="ECO:0000256" key="8">
    <source>
        <dbReference type="ARBA" id="ARBA00023315"/>
    </source>
</evidence>
<dbReference type="Pfam" id="PF03062">
    <property type="entry name" value="MBOAT"/>
    <property type="match status" value="1"/>
</dbReference>
<keyword evidence="4 9" id="KW-0808">Transferase</keyword>
<evidence type="ECO:0000256" key="7">
    <source>
        <dbReference type="ARBA" id="ARBA00023136"/>
    </source>
</evidence>
<dbReference type="Proteomes" id="UP001162834">
    <property type="component" value="Chromosome"/>
</dbReference>
<dbReference type="InterPro" id="IPR051085">
    <property type="entry name" value="MB_O-acyltransferase"/>
</dbReference>
<dbReference type="EMBL" id="CP087164">
    <property type="protein sequence ID" value="UGS36887.1"/>
    <property type="molecule type" value="Genomic_DNA"/>
</dbReference>
<organism evidence="11 12">
    <name type="scientific">Capillimicrobium parvum</name>
    <dbReference type="NCBI Taxonomy" id="2884022"/>
    <lineage>
        <taxon>Bacteria</taxon>
        <taxon>Bacillati</taxon>
        <taxon>Actinomycetota</taxon>
        <taxon>Thermoleophilia</taxon>
        <taxon>Solirubrobacterales</taxon>
        <taxon>Capillimicrobiaceae</taxon>
        <taxon>Capillimicrobium</taxon>
    </lineage>
</organism>
<dbReference type="InterPro" id="IPR004299">
    <property type="entry name" value="MBOAT_fam"/>
</dbReference>
<protein>
    <submittedName>
        <fullName evidence="11">Peptidoglycan O-acetyltransferase</fullName>
        <ecNumber evidence="11">2.3.1.-</ecNumber>
    </submittedName>
</protein>
<keyword evidence="5 10" id="KW-0812">Transmembrane</keyword>
<evidence type="ECO:0000256" key="2">
    <source>
        <dbReference type="ARBA" id="ARBA00010323"/>
    </source>
</evidence>
<keyword evidence="8 9" id="KW-0012">Acyltransferase</keyword>
<dbReference type="PIRSF" id="PIRSF016636">
    <property type="entry name" value="AlgI_DltB"/>
    <property type="match status" value="1"/>
</dbReference>
<feature type="transmembrane region" description="Helical" evidence="10">
    <location>
        <begin position="442"/>
        <end position="468"/>
    </location>
</feature>
<dbReference type="AlphaFoldDB" id="A0A9E6XYF9"/>
<reference evidence="11" key="1">
    <citation type="journal article" date="2022" name="Int. J. Syst. Evol. Microbiol.">
        <title>Pseudomonas aegrilactucae sp. nov. and Pseudomonas morbosilactucae sp. nov., pathogens causing bacterial rot of lettuce in Japan.</title>
        <authorList>
            <person name="Sawada H."/>
            <person name="Fujikawa T."/>
            <person name="Satou M."/>
        </authorList>
    </citation>
    <scope>NUCLEOTIDE SEQUENCE</scope>
    <source>
        <strain evidence="11">0166_1</strain>
    </source>
</reference>
<feature type="transmembrane region" description="Helical" evidence="10">
    <location>
        <begin position="401"/>
        <end position="422"/>
    </location>
</feature>
<evidence type="ECO:0000256" key="1">
    <source>
        <dbReference type="ARBA" id="ARBA00004651"/>
    </source>
</evidence>
<dbReference type="GO" id="GO:0005886">
    <property type="term" value="C:plasma membrane"/>
    <property type="evidence" value="ECO:0007669"/>
    <property type="project" value="UniProtKB-SubCell"/>
</dbReference>
<evidence type="ECO:0000256" key="6">
    <source>
        <dbReference type="ARBA" id="ARBA00022989"/>
    </source>
</evidence>
<feature type="transmembrane region" description="Helical" evidence="10">
    <location>
        <begin position="251"/>
        <end position="269"/>
    </location>
</feature>
<gene>
    <name evidence="11" type="primary">patA</name>
    <name evidence="11" type="ORF">DSM104329_03298</name>
</gene>
<evidence type="ECO:0000256" key="10">
    <source>
        <dbReference type="SAM" id="Phobius"/>
    </source>
</evidence>
<evidence type="ECO:0000256" key="9">
    <source>
        <dbReference type="PIRNR" id="PIRNR016636"/>
    </source>
</evidence>
<feature type="transmembrane region" description="Helical" evidence="10">
    <location>
        <begin position="83"/>
        <end position="101"/>
    </location>
</feature>
<evidence type="ECO:0000313" key="12">
    <source>
        <dbReference type="Proteomes" id="UP001162834"/>
    </source>
</evidence>
<dbReference type="PANTHER" id="PTHR13285">
    <property type="entry name" value="ACYLTRANSFERASE"/>
    <property type="match status" value="1"/>
</dbReference>
<evidence type="ECO:0000313" key="11">
    <source>
        <dbReference type="EMBL" id="UGS36887.1"/>
    </source>
</evidence>
<dbReference type="PANTHER" id="PTHR13285:SF23">
    <property type="entry name" value="TEICHOIC ACID D-ALANYLTRANSFERASE"/>
    <property type="match status" value="1"/>
</dbReference>
<dbReference type="EC" id="2.3.1.-" evidence="11"/>
<keyword evidence="3 9" id="KW-1003">Cell membrane</keyword>
<dbReference type="InterPro" id="IPR024194">
    <property type="entry name" value="Ac/AlaTfrase_AlgI/DltB"/>
</dbReference>
<comment type="similarity">
    <text evidence="2 9">Belongs to the membrane-bound acyltransferase family.</text>
</comment>
<keyword evidence="7 9" id="KW-0472">Membrane</keyword>
<evidence type="ECO:0000256" key="5">
    <source>
        <dbReference type="ARBA" id="ARBA00022692"/>
    </source>
</evidence>
<feature type="transmembrane region" description="Helical" evidence="10">
    <location>
        <begin position="361"/>
        <end position="381"/>
    </location>
</feature>
<evidence type="ECO:0000256" key="4">
    <source>
        <dbReference type="ARBA" id="ARBA00022679"/>
    </source>
</evidence>
<proteinExistence type="inferred from homology"/>
<evidence type="ECO:0000256" key="3">
    <source>
        <dbReference type="ARBA" id="ARBA00022475"/>
    </source>
</evidence>
<keyword evidence="12" id="KW-1185">Reference proteome</keyword>
<name>A0A9E6XYF9_9ACTN</name>